<dbReference type="InterPro" id="IPR025164">
    <property type="entry name" value="Toastrack_DUF4097"/>
</dbReference>
<evidence type="ECO:0000313" key="3">
    <source>
        <dbReference type="Proteomes" id="UP000070620"/>
    </source>
</evidence>
<evidence type="ECO:0000313" key="2">
    <source>
        <dbReference type="EMBL" id="KXK60247.1"/>
    </source>
</evidence>
<organism evidence="2 3">
    <name type="scientific">Micromonospora rosaria</name>
    <dbReference type="NCBI Taxonomy" id="47874"/>
    <lineage>
        <taxon>Bacteria</taxon>
        <taxon>Bacillati</taxon>
        <taxon>Actinomycetota</taxon>
        <taxon>Actinomycetes</taxon>
        <taxon>Micromonosporales</taxon>
        <taxon>Micromonosporaceae</taxon>
        <taxon>Micromonospora</taxon>
    </lineage>
</organism>
<dbReference type="PANTHER" id="PTHR34094:SF1">
    <property type="entry name" value="PROTEIN FAM185A"/>
    <property type="match status" value="1"/>
</dbReference>
<evidence type="ECO:0000259" key="1">
    <source>
        <dbReference type="Pfam" id="PF13349"/>
    </source>
</evidence>
<gene>
    <name evidence="2" type="ORF">AWW66_19820</name>
</gene>
<dbReference type="Pfam" id="PF13349">
    <property type="entry name" value="DUF4097"/>
    <property type="match status" value="1"/>
</dbReference>
<dbReference type="RefSeq" id="WP_067368568.1">
    <property type="nucleotide sequence ID" value="NZ_JBIUBN010000006.1"/>
</dbReference>
<proteinExistence type="predicted"/>
<protein>
    <recommendedName>
        <fullName evidence="1">DUF4097 domain-containing protein</fullName>
    </recommendedName>
</protein>
<dbReference type="PANTHER" id="PTHR34094">
    <property type="match status" value="1"/>
</dbReference>
<dbReference type="Proteomes" id="UP000070620">
    <property type="component" value="Unassembled WGS sequence"/>
</dbReference>
<sequence>MPTFDTPGPITVTLDLLAADVRITPGDRTDTTVEVRPSHEGTDADVRAAEQTRVEFTDGHLVVRMPKRRGLGLLGRPGTVDLTIALPTGSRLHADAAAATIRATGQLGECRLRTAAGDLALHHTGALDASASAGEITVDRVDGSARVASGSGQVRVGAVGGDLAVRTSNGDTTVGSVAGDLEARSANGDIVIARATGTVTAATANGDLRVDEAVTGRMSLRTNRGEVVVGVPAGTAAHLDLHTRHGRVENDLASCAPPPTPAGTVEVTARTSFGDIVIRRR</sequence>
<reference evidence="2 3" key="1">
    <citation type="submission" date="2016-01" db="EMBL/GenBank/DDBJ databases">
        <title>Whole genome sequence and analysis of Micromonospora rosaria DSM 803, which can produce antibacterial substance rosamicin.</title>
        <authorList>
            <person name="Yang H."/>
            <person name="He X."/>
            <person name="Zhu D."/>
        </authorList>
    </citation>
    <scope>NUCLEOTIDE SEQUENCE [LARGE SCALE GENOMIC DNA]</scope>
    <source>
        <strain evidence="2 3">DSM 803</strain>
    </source>
</reference>
<comment type="caution">
    <text evidence="2">The sequence shown here is derived from an EMBL/GenBank/DDBJ whole genome shotgun (WGS) entry which is preliminary data.</text>
</comment>
<feature type="domain" description="DUF4097" evidence="1">
    <location>
        <begin position="14"/>
        <end position="252"/>
    </location>
</feature>
<name>A0A136PPI9_9ACTN</name>
<dbReference type="OrthoDB" id="3252095at2"/>
<dbReference type="AlphaFoldDB" id="A0A136PPI9"/>
<keyword evidence="3" id="KW-1185">Reference proteome</keyword>
<dbReference type="EMBL" id="LRQV01000078">
    <property type="protein sequence ID" value="KXK60247.1"/>
    <property type="molecule type" value="Genomic_DNA"/>
</dbReference>
<accession>A0A136PPI9</accession>